<dbReference type="GeneID" id="85315204"/>
<feature type="compositionally biased region" description="Polar residues" evidence="4">
    <location>
        <begin position="87"/>
        <end position="106"/>
    </location>
</feature>
<name>A0AAJ0BS15_9PEZI</name>
<dbReference type="PROSITE" id="PS50297">
    <property type="entry name" value="ANK_REP_REGION"/>
    <property type="match status" value="2"/>
</dbReference>
<evidence type="ECO:0000256" key="1">
    <source>
        <dbReference type="ARBA" id="ARBA00022737"/>
    </source>
</evidence>
<dbReference type="Gene3D" id="1.25.40.20">
    <property type="entry name" value="Ankyrin repeat-containing domain"/>
    <property type="match status" value="1"/>
</dbReference>
<accession>A0AAJ0BS15</accession>
<comment type="caution">
    <text evidence="5">The sequence shown here is derived from an EMBL/GenBank/DDBJ whole genome shotgun (WGS) entry which is preliminary data.</text>
</comment>
<sequence length="525" mass="57045">MSQSVQGKKEWLIRLTSRVKPGKKHRDCKEPSGAARQRGQTVEERDQDQPGSCYAYASLGRGDHQLDPPPPYTPRPPSSTPADEPNFSVTESSVHMVGTSQATSRQAAARHQELTPPPTYDQPATSVPGTQASIPPNAQPPPTTASRTAEQDKEALEAVLQVHGWRRLWGPRPRTLSRALGRAALAGNEALVRALLDAGAAICELSPAGPRSAVHDALRGPEPGLALLLLDHECESAPRSAQSAATGVSAEEVADANVKRLLGGRDANRCTPLHLAAGVGATDVVGELLYLGAEVDAVDVFGRTPLHMAAKYRREEAMACLLDYQADVGMVDDHLWLGLEPEEAAELGDFTFVRQTLLHAVEEKNAREKKGMMTDGDEDGNTENGPEKHQTERVYPVPDQSLQAMEKVLARPGRQAWRVGDGYGRRNRQLSGPLTLDPRVTPGHPATPSLSPWPSIPQICPRPSPSTSSSSHLQHGNPSPRRAARKLPPSIAFSPQYVEWRKTCEKVQAEHRQQKERNMRAEIPS</sequence>
<dbReference type="Pfam" id="PF12796">
    <property type="entry name" value="Ank_2"/>
    <property type="match status" value="1"/>
</dbReference>
<feature type="repeat" description="ANK" evidence="3">
    <location>
        <begin position="268"/>
        <end position="300"/>
    </location>
</feature>
<proteinExistence type="predicted"/>
<keyword evidence="2 3" id="KW-0040">ANK repeat</keyword>
<dbReference type="Proteomes" id="UP001244011">
    <property type="component" value="Unassembled WGS sequence"/>
</dbReference>
<evidence type="ECO:0000256" key="2">
    <source>
        <dbReference type="ARBA" id="ARBA00023043"/>
    </source>
</evidence>
<dbReference type="InterPro" id="IPR002110">
    <property type="entry name" value="Ankyrin_rpt"/>
</dbReference>
<evidence type="ECO:0000313" key="6">
    <source>
        <dbReference type="Proteomes" id="UP001244011"/>
    </source>
</evidence>
<protein>
    <submittedName>
        <fullName evidence="5">Uncharacterized protein</fullName>
    </submittedName>
</protein>
<feature type="compositionally biased region" description="Pro residues" evidence="4">
    <location>
        <begin position="67"/>
        <end position="79"/>
    </location>
</feature>
<keyword evidence="6" id="KW-1185">Reference proteome</keyword>
<dbReference type="PANTHER" id="PTHR24173">
    <property type="entry name" value="ANKYRIN REPEAT CONTAINING"/>
    <property type="match status" value="1"/>
</dbReference>
<evidence type="ECO:0000313" key="5">
    <source>
        <dbReference type="EMBL" id="KAK1762992.1"/>
    </source>
</evidence>
<organism evidence="5 6">
    <name type="scientific">Phialemonium atrogriseum</name>
    <dbReference type="NCBI Taxonomy" id="1093897"/>
    <lineage>
        <taxon>Eukaryota</taxon>
        <taxon>Fungi</taxon>
        <taxon>Dikarya</taxon>
        <taxon>Ascomycota</taxon>
        <taxon>Pezizomycotina</taxon>
        <taxon>Sordariomycetes</taxon>
        <taxon>Sordariomycetidae</taxon>
        <taxon>Cephalothecales</taxon>
        <taxon>Cephalothecaceae</taxon>
        <taxon>Phialemonium</taxon>
    </lineage>
</organism>
<evidence type="ECO:0000256" key="4">
    <source>
        <dbReference type="SAM" id="MobiDB-lite"/>
    </source>
</evidence>
<feature type="compositionally biased region" description="Polar residues" evidence="4">
    <location>
        <begin position="122"/>
        <end position="136"/>
    </location>
</feature>
<dbReference type="RefSeq" id="XP_060279205.1">
    <property type="nucleotide sequence ID" value="XM_060432017.1"/>
</dbReference>
<feature type="repeat" description="ANK" evidence="3">
    <location>
        <begin position="301"/>
        <end position="333"/>
    </location>
</feature>
<dbReference type="SMART" id="SM00248">
    <property type="entry name" value="ANK"/>
    <property type="match status" value="3"/>
</dbReference>
<feature type="region of interest" description="Disordered" evidence="4">
    <location>
        <begin position="365"/>
        <end position="393"/>
    </location>
</feature>
<dbReference type="EMBL" id="MU839031">
    <property type="protein sequence ID" value="KAK1762992.1"/>
    <property type="molecule type" value="Genomic_DNA"/>
</dbReference>
<keyword evidence="1" id="KW-0677">Repeat</keyword>
<dbReference type="SUPFAM" id="SSF48403">
    <property type="entry name" value="Ankyrin repeat"/>
    <property type="match status" value="1"/>
</dbReference>
<feature type="region of interest" description="Disordered" evidence="4">
    <location>
        <begin position="1"/>
        <end position="151"/>
    </location>
</feature>
<reference evidence="5" key="1">
    <citation type="submission" date="2023-06" db="EMBL/GenBank/DDBJ databases">
        <title>Genome-scale phylogeny and comparative genomics of the fungal order Sordariales.</title>
        <authorList>
            <consortium name="Lawrence Berkeley National Laboratory"/>
            <person name="Hensen N."/>
            <person name="Bonometti L."/>
            <person name="Westerberg I."/>
            <person name="Brannstrom I.O."/>
            <person name="Guillou S."/>
            <person name="Cros-Aarteil S."/>
            <person name="Calhoun S."/>
            <person name="Haridas S."/>
            <person name="Kuo A."/>
            <person name="Mondo S."/>
            <person name="Pangilinan J."/>
            <person name="Riley R."/>
            <person name="Labutti K."/>
            <person name="Andreopoulos B."/>
            <person name="Lipzen A."/>
            <person name="Chen C."/>
            <person name="Yanf M."/>
            <person name="Daum C."/>
            <person name="Ng V."/>
            <person name="Clum A."/>
            <person name="Steindorff A."/>
            <person name="Ohm R."/>
            <person name="Martin F."/>
            <person name="Silar P."/>
            <person name="Natvig D."/>
            <person name="Lalanne C."/>
            <person name="Gautier V."/>
            <person name="Ament-Velasquez S.L."/>
            <person name="Kruys A."/>
            <person name="Hutchinson M.I."/>
            <person name="Powell A.J."/>
            <person name="Barry K."/>
            <person name="Miller A.N."/>
            <person name="Grigoriev I.V."/>
            <person name="Debuchy R."/>
            <person name="Gladieux P."/>
            <person name="Thoren M.H."/>
            <person name="Johannesson H."/>
        </authorList>
    </citation>
    <scope>NUCLEOTIDE SEQUENCE</scope>
    <source>
        <strain evidence="5">8032-3</strain>
    </source>
</reference>
<dbReference type="AlphaFoldDB" id="A0AAJ0BS15"/>
<evidence type="ECO:0000256" key="3">
    <source>
        <dbReference type="PROSITE-ProRule" id="PRU00023"/>
    </source>
</evidence>
<dbReference type="PROSITE" id="PS50088">
    <property type="entry name" value="ANK_REPEAT"/>
    <property type="match status" value="2"/>
</dbReference>
<gene>
    <name evidence="5" type="ORF">QBC33DRAFT_599147</name>
</gene>
<dbReference type="InterPro" id="IPR036770">
    <property type="entry name" value="Ankyrin_rpt-contain_sf"/>
</dbReference>
<dbReference type="PANTHER" id="PTHR24173:SF74">
    <property type="entry name" value="ANKYRIN REPEAT DOMAIN-CONTAINING PROTEIN 16"/>
    <property type="match status" value="1"/>
</dbReference>
<feature type="region of interest" description="Disordered" evidence="4">
    <location>
        <begin position="418"/>
        <end position="492"/>
    </location>
</feature>